<name>A0A9Q0WPV9_9ROSI</name>
<sequence>MGTSEIKGEDLYSIYVEICGLGSKFLQRLHSFRAQQTWQQFAAREHCKILSLLFTAGVPGVMPHQT</sequence>
<accession>A0A9Q0WPV9</accession>
<gene>
    <name evidence="1" type="ORF">OIU74_017497</name>
</gene>
<dbReference type="AlphaFoldDB" id="A0A9Q0WPV9"/>
<dbReference type="EMBL" id="JAPFFM010000002">
    <property type="protein sequence ID" value="KAJ6771064.1"/>
    <property type="molecule type" value="Genomic_DNA"/>
</dbReference>
<reference evidence="1" key="1">
    <citation type="submission" date="2022-11" db="EMBL/GenBank/DDBJ databases">
        <authorList>
            <person name="Hyden B.L."/>
            <person name="Feng K."/>
            <person name="Yates T."/>
            <person name="Jawdy S."/>
            <person name="Smart L.B."/>
            <person name="Muchero W."/>
        </authorList>
    </citation>
    <scope>NUCLEOTIDE SEQUENCE</scope>
    <source>
        <tissue evidence="1">Shoot tip</tissue>
    </source>
</reference>
<proteinExistence type="predicted"/>
<evidence type="ECO:0000313" key="1">
    <source>
        <dbReference type="EMBL" id="KAJ6771064.1"/>
    </source>
</evidence>
<comment type="caution">
    <text evidence="1">The sequence shown here is derived from an EMBL/GenBank/DDBJ whole genome shotgun (WGS) entry which is preliminary data.</text>
</comment>
<protein>
    <submittedName>
        <fullName evidence="1">Uncharacterized protein</fullName>
    </submittedName>
</protein>
<evidence type="ECO:0000313" key="2">
    <source>
        <dbReference type="Proteomes" id="UP001151752"/>
    </source>
</evidence>
<organism evidence="1 2">
    <name type="scientific">Salix koriyanagi</name>
    <dbReference type="NCBI Taxonomy" id="2511006"/>
    <lineage>
        <taxon>Eukaryota</taxon>
        <taxon>Viridiplantae</taxon>
        <taxon>Streptophyta</taxon>
        <taxon>Embryophyta</taxon>
        <taxon>Tracheophyta</taxon>
        <taxon>Spermatophyta</taxon>
        <taxon>Magnoliopsida</taxon>
        <taxon>eudicotyledons</taxon>
        <taxon>Gunneridae</taxon>
        <taxon>Pentapetalae</taxon>
        <taxon>rosids</taxon>
        <taxon>fabids</taxon>
        <taxon>Malpighiales</taxon>
        <taxon>Salicaceae</taxon>
        <taxon>Saliceae</taxon>
        <taxon>Salix</taxon>
    </lineage>
</organism>
<dbReference type="Proteomes" id="UP001151752">
    <property type="component" value="Chromosome 10"/>
</dbReference>
<reference evidence="1" key="2">
    <citation type="journal article" date="2023" name="Int. J. Mol. Sci.">
        <title>De Novo Assembly and Annotation of 11 Diverse Shrub Willow (Salix) Genomes Reveals Novel Gene Organization in Sex-Linked Regions.</title>
        <authorList>
            <person name="Hyden B."/>
            <person name="Feng K."/>
            <person name="Yates T.B."/>
            <person name="Jawdy S."/>
            <person name="Cereghino C."/>
            <person name="Smart L.B."/>
            <person name="Muchero W."/>
        </authorList>
    </citation>
    <scope>NUCLEOTIDE SEQUENCE</scope>
    <source>
        <tissue evidence="1">Shoot tip</tissue>
    </source>
</reference>
<keyword evidence="2" id="KW-1185">Reference proteome</keyword>